<evidence type="ECO:0000313" key="3">
    <source>
        <dbReference type="Proteomes" id="UP000199036"/>
    </source>
</evidence>
<keyword evidence="1" id="KW-0472">Membrane</keyword>
<feature type="transmembrane region" description="Helical" evidence="1">
    <location>
        <begin position="28"/>
        <end position="49"/>
    </location>
</feature>
<keyword evidence="3" id="KW-1185">Reference proteome</keyword>
<dbReference type="AlphaFoldDB" id="A0A1I5EL32"/>
<reference evidence="3" key="1">
    <citation type="submission" date="2016-10" db="EMBL/GenBank/DDBJ databases">
        <authorList>
            <person name="Varghese N."/>
            <person name="Submissions S."/>
        </authorList>
    </citation>
    <scope>NUCLEOTIDE SEQUENCE [LARGE SCALE GENOMIC DNA]</scope>
    <source>
        <strain evidence="3">DS-12</strain>
    </source>
</reference>
<evidence type="ECO:0000256" key="1">
    <source>
        <dbReference type="SAM" id="Phobius"/>
    </source>
</evidence>
<organism evidence="2 3">
    <name type="scientific">Paenimyroides ummariense</name>
    <dbReference type="NCBI Taxonomy" id="913024"/>
    <lineage>
        <taxon>Bacteria</taxon>
        <taxon>Pseudomonadati</taxon>
        <taxon>Bacteroidota</taxon>
        <taxon>Flavobacteriia</taxon>
        <taxon>Flavobacteriales</taxon>
        <taxon>Flavobacteriaceae</taxon>
        <taxon>Paenimyroides</taxon>
    </lineage>
</organism>
<keyword evidence="1" id="KW-0812">Transmembrane</keyword>
<gene>
    <name evidence="2" type="ORF">SAMN05421741_12120</name>
</gene>
<dbReference type="Proteomes" id="UP000199036">
    <property type="component" value="Unassembled WGS sequence"/>
</dbReference>
<sequence length="96" mass="11307">MSDLFLIGIVSSLGDSLFNDKEFKNRTFIFPFLSSSILIFHYFFQYSPVSRNVDEFSSYDKIRYKKIQSFIIRYILPVMATLSEVNIIWSSVQEVQ</sequence>
<protein>
    <submittedName>
        <fullName evidence="2">Uncharacterized protein</fullName>
    </submittedName>
</protein>
<keyword evidence="1" id="KW-1133">Transmembrane helix</keyword>
<proteinExistence type="predicted"/>
<feature type="transmembrane region" description="Helical" evidence="1">
    <location>
        <begin position="70"/>
        <end position="89"/>
    </location>
</feature>
<name>A0A1I5EL32_9FLAO</name>
<evidence type="ECO:0000313" key="2">
    <source>
        <dbReference type="EMBL" id="SFO12120.1"/>
    </source>
</evidence>
<dbReference type="EMBL" id="FOVI01000021">
    <property type="protein sequence ID" value="SFO12120.1"/>
    <property type="molecule type" value="Genomic_DNA"/>
</dbReference>
<accession>A0A1I5EL32</accession>
<dbReference type="RefSeq" id="WP_091525203.1">
    <property type="nucleotide sequence ID" value="NZ_FOVI01000021.1"/>
</dbReference>